<keyword evidence="10" id="KW-0865">Zymogen</keyword>
<keyword evidence="6 17" id="KW-0645">Protease</keyword>
<feature type="disulfide bond" evidence="16">
    <location>
        <begin position="107"/>
        <end position="114"/>
    </location>
</feature>
<evidence type="ECO:0000256" key="11">
    <source>
        <dbReference type="ARBA" id="ARBA00023157"/>
    </source>
</evidence>
<dbReference type="InterPro" id="IPR033121">
    <property type="entry name" value="PEPTIDASE_A1"/>
</dbReference>
<feature type="non-terminal residue" evidence="20">
    <location>
        <position position="396"/>
    </location>
</feature>
<dbReference type="AlphaFoldDB" id="A0A7L2Y4B1"/>
<keyword evidence="9 17" id="KW-0378">Hydrolase</keyword>
<evidence type="ECO:0000256" key="3">
    <source>
        <dbReference type="ARBA" id="ARBA00007447"/>
    </source>
</evidence>
<keyword evidence="7 18" id="KW-0732">Signal</keyword>
<dbReference type="GO" id="GO:0004190">
    <property type="term" value="F:aspartic-type endopeptidase activity"/>
    <property type="evidence" value="ECO:0007669"/>
    <property type="project" value="UniProtKB-KW"/>
</dbReference>
<feature type="active site" evidence="15">
    <location>
        <position position="94"/>
    </location>
</feature>
<protein>
    <recommendedName>
        <fullName evidence="5">Cathepsin D</fullName>
        <ecNumber evidence="4">3.4.23.5</ecNumber>
    </recommendedName>
</protein>
<evidence type="ECO:0000256" key="18">
    <source>
        <dbReference type="SAM" id="SignalP"/>
    </source>
</evidence>
<dbReference type="EC" id="3.4.23.5" evidence="4"/>
<dbReference type="EMBL" id="VZTN01035849">
    <property type="protein sequence ID" value="NXS89673.1"/>
    <property type="molecule type" value="Genomic_DNA"/>
</dbReference>
<feature type="active site" evidence="15">
    <location>
        <position position="281"/>
    </location>
</feature>
<keyword evidence="13" id="KW-0458">Lysosome</keyword>
<dbReference type="Pfam" id="PF00026">
    <property type="entry name" value="Asp"/>
    <property type="match status" value="1"/>
</dbReference>
<dbReference type="GO" id="GO:0005764">
    <property type="term" value="C:lysosome"/>
    <property type="evidence" value="ECO:0007669"/>
    <property type="project" value="UniProtKB-SubCell"/>
</dbReference>
<dbReference type="FunFam" id="2.40.70.10:FF:000009">
    <property type="entry name" value="Aspartic proteinase A1"/>
    <property type="match status" value="1"/>
</dbReference>
<evidence type="ECO:0000256" key="16">
    <source>
        <dbReference type="PIRSR" id="PIRSR601461-2"/>
    </source>
</evidence>
<dbReference type="PROSITE" id="PS00141">
    <property type="entry name" value="ASP_PROTEASE"/>
    <property type="match status" value="2"/>
</dbReference>
<evidence type="ECO:0000256" key="14">
    <source>
        <dbReference type="ARBA" id="ARBA00055742"/>
    </source>
</evidence>
<dbReference type="PROSITE" id="PS51257">
    <property type="entry name" value="PROKAR_LIPOPROTEIN"/>
    <property type="match status" value="1"/>
</dbReference>
<comment type="similarity">
    <text evidence="3 17">Belongs to the peptidase A1 family.</text>
</comment>
<evidence type="ECO:0000256" key="10">
    <source>
        <dbReference type="ARBA" id="ARBA00023145"/>
    </source>
</evidence>
<dbReference type="Pfam" id="PF07966">
    <property type="entry name" value="A1_Propeptide"/>
    <property type="match status" value="1"/>
</dbReference>
<comment type="catalytic activity">
    <reaction evidence="1">
        <text>Specificity similar to, but narrower than, that of pepsin A. Does not cleave the 4-Gln-|-His-5 bond in B chain of insulin.</text>
        <dbReference type="EC" id="3.4.23.5"/>
    </reaction>
</comment>
<proteinExistence type="inferred from homology"/>
<dbReference type="PRINTS" id="PR00792">
    <property type="entry name" value="PEPSIN"/>
</dbReference>
<evidence type="ECO:0000256" key="1">
    <source>
        <dbReference type="ARBA" id="ARBA00000585"/>
    </source>
</evidence>
<comment type="caution">
    <text evidence="20">The sequence shown here is derived from an EMBL/GenBank/DDBJ whole genome shotgun (WGS) entry which is preliminary data.</text>
</comment>
<dbReference type="InterPro" id="IPR001969">
    <property type="entry name" value="Aspartic_peptidase_AS"/>
</dbReference>
<evidence type="ECO:0000256" key="17">
    <source>
        <dbReference type="RuleBase" id="RU000454"/>
    </source>
</evidence>
<comment type="function">
    <text evidence="14">Acid protease active in intracellular protein breakdown.</text>
</comment>
<feature type="non-terminal residue" evidence="20">
    <location>
        <position position="1"/>
    </location>
</feature>
<dbReference type="PANTHER" id="PTHR47966">
    <property type="entry name" value="BETA-SITE APP-CLEAVING ENZYME, ISOFORM A-RELATED"/>
    <property type="match status" value="1"/>
</dbReference>
<evidence type="ECO:0000256" key="8">
    <source>
        <dbReference type="ARBA" id="ARBA00022750"/>
    </source>
</evidence>
<evidence type="ECO:0000259" key="19">
    <source>
        <dbReference type="PROSITE" id="PS51767"/>
    </source>
</evidence>
<dbReference type="FunFam" id="2.40.70.10:FF:000066">
    <property type="entry name" value="Napsin A aspartic peptidase"/>
    <property type="match status" value="1"/>
</dbReference>
<sequence length="396" mass="43541">MGPRGLLLLLALAGSCAALIRIPLTKFPSMRRILSEAGSEIPDMNSITQALKFKLGFGEEGEPTPEMLKNYMDAQYYGVIGIGTPPQNFTVVFDTGSSNLWVPSVHCSRLDIACMMHDKYDSSKSSTYVRNDTKFSIRYGTGSLSGFLSQDTVTLGDLEIKNQTFGEATKQPGMTFIAAKFDGILGLGYPFISVERVVPFFDNIIRQRLIEKNVFSFYLNRDPSGEPGGELLLGGTDPKYYKGEFSWFNVTRKAYWQIHMNSVDVSNGLHVCEGGCEAIVDTGTSLITGPSKDVKRIQAAIGAKPLIKGEYVVPCEKMPTMPNVTMTIGRKRYQLTPQQYVLKVGTPTETICMSGFSSLDIPPPGGPLWILGDVFIGPYYSVFDRDNNRVGFAESA</sequence>
<evidence type="ECO:0000256" key="15">
    <source>
        <dbReference type="PIRSR" id="PIRSR601461-1"/>
    </source>
</evidence>
<name>A0A7L2Y4B1_9PASS</name>
<evidence type="ECO:0000256" key="6">
    <source>
        <dbReference type="ARBA" id="ARBA00022670"/>
    </source>
</evidence>
<dbReference type="InterPro" id="IPR012848">
    <property type="entry name" value="Aspartic_peptidase_N"/>
</dbReference>
<evidence type="ECO:0000256" key="13">
    <source>
        <dbReference type="ARBA" id="ARBA00023228"/>
    </source>
</evidence>
<keyword evidence="11 16" id="KW-1015">Disulfide bond</keyword>
<comment type="subcellular location">
    <subcellularLocation>
        <location evidence="2">Lysosome</location>
    </subcellularLocation>
</comment>
<evidence type="ECO:0000313" key="21">
    <source>
        <dbReference type="Proteomes" id="UP000545329"/>
    </source>
</evidence>
<evidence type="ECO:0000256" key="5">
    <source>
        <dbReference type="ARBA" id="ARBA00015582"/>
    </source>
</evidence>
<dbReference type="GO" id="GO:0006508">
    <property type="term" value="P:proteolysis"/>
    <property type="evidence" value="ECO:0007669"/>
    <property type="project" value="UniProtKB-KW"/>
</dbReference>
<accession>A0A7L2Y4B1</accession>
<evidence type="ECO:0000256" key="2">
    <source>
        <dbReference type="ARBA" id="ARBA00004371"/>
    </source>
</evidence>
<keyword evidence="12" id="KW-0325">Glycoprotein</keyword>
<dbReference type="InterPro" id="IPR001461">
    <property type="entry name" value="Aspartic_peptidase_A1"/>
</dbReference>
<feature type="disulfide bond" evidence="16">
    <location>
        <begin position="272"/>
        <end position="276"/>
    </location>
</feature>
<gene>
    <name evidence="20" type="primary">Ctsd_1</name>
    <name evidence="20" type="ORF">ERPZAN_R10487</name>
</gene>
<evidence type="ECO:0000256" key="4">
    <source>
        <dbReference type="ARBA" id="ARBA00011930"/>
    </source>
</evidence>
<evidence type="ECO:0000256" key="12">
    <source>
        <dbReference type="ARBA" id="ARBA00023180"/>
    </source>
</evidence>
<dbReference type="Gene3D" id="2.40.70.10">
    <property type="entry name" value="Acid Proteases"/>
    <property type="match status" value="2"/>
</dbReference>
<dbReference type="PROSITE" id="PS51767">
    <property type="entry name" value="PEPTIDASE_A1"/>
    <property type="match status" value="1"/>
</dbReference>
<feature type="domain" description="Peptidase A1" evidence="19">
    <location>
        <begin position="76"/>
        <end position="393"/>
    </location>
</feature>
<feature type="signal peptide" evidence="18">
    <location>
        <begin position="1"/>
        <end position="18"/>
    </location>
</feature>
<dbReference type="OrthoDB" id="771136at2759"/>
<dbReference type="Proteomes" id="UP000545329">
    <property type="component" value="Unassembled WGS sequence"/>
</dbReference>
<evidence type="ECO:0000256" key="7">
    <source>
        <dbReference type="ARBA" id="ARBA00022729"/>
    </source>
</evidence>
<keyword evidence="21" id="KW-1185">Reference proteome</keyword>
<evidence type="ECO:0000313" key="20">
    <source>
        <dbReference type="EMBL" id="NXS89673.1"/>
    </source>
</evidence>
<evidence type="ECO:0000256" key="9">
    <source>
        <dbReference type="ARBA" id="ARBA00022801"/>
    </source>
</evidence>
<feature type="chain" id="PRO_5029616913" description="Cathepsin D" evidence="18">
    <location>
        <begin position="19"/>
        <end position="396"/>
    </location>
</feature>
<reference evidence="20 21" key="1">
    <citation type="submission" date="2019-09" db="EMBL/GenBank/DDBJ databases">
        <title>Bird 10,000 Genomes (B10K) Project - Family phase.</title>
        <authorList>
            <person name="Zhang G."/>
        </authorList>
    </citation>
    <scope>NUCLEOTIDE SEQUENCE [LARGE SCALE GENOMIC DNA]</scope>
    <source>
        <strain evidence="20">B10K-DU-002-58</strain>
        <tissue evidence="20">Muscle</tissue>
    </source>
</reference>
<dbReference type="SUPFAM" id="SSF50630">
    <property type="entry name" value="Acid proteases"/>
    <property type="match status" value="1"/>
</dbReference>
<organism evidence="20 21">
    <name type="scientific">Erpornis zantholeuca</name>
    <dbReference type="NCBI Taxonomy" id="1112836"/>
    <lineage>
        <taxon>Eukaryota</taxon>
        <taxon>Metazoa</taxon>
        <taxon>Chordata</taxon>
        <taxon>Craniata</taxon>
        <taxon>Vertebrata</taxon>
        <taxon>Euteleostomi</taxon>
        <taxon>Archelosauria</taxon>
        <taxon>Archosauria</taxon>
        <taxon>Dinosauria</taxon>
        <taxon>Saurischia</taxon>
        <taxon>Theropoda</taxon>
        <taxon>Coelurosauria</taxon>
        <taxon>Aves</taxon>
        <taxon>Neognathae</taxon>
        <taxon>Neoaves</taxon>
        <taxon>Telluraves</taxon>
        <taxon>Australaves</taxon>
        <taxon>Passeriformes</taxon>
        <taxon>Sylvioidea</taxon>
        <taxon>Timaliidae</taxon>
        <taxon>Erpornis</taxon>
    </lineage>
</organism>
<dbReference type="InterPro" id="IPR021109">
    <property type="entry name" value="Peptidase_aspartic_dom_sf"/>
</dbReference>
<keyword evidence="8 17" id="KW-0064">Aspartyl protease</keyword>
<dbReference type="PANTHER" id="PTHR47966:SF42">
    <property type="entry name" value="CATHEPSIN D"/>
    <property type="match status" value="1"/>
</dbReference>